<accession>A0A2T8X9P0</accession>
<comment type="caution">
    <text evidence="1">The sequence shown here is derived from an EMBL/GenBank/DDBJ whole genome shotgun (WGS) entry which is preliminary data.</text>
</comment>
<proteinExistence type="predicted"/>
<dbReference type="AlphaFoldDB" id="A0A2T8X9P0"/>
<gene>
    <name evidence="1" type="ORF">C4855_11945</name>
</gene>
<dbReference type="EMBL" id="QDLV01000009">
    <property type="protein sequence ID" value="PVJ47378.1"/>
    <property type="molecule type" value="Genomic_DNA"/>
</dbReference>
<sequence length="68" mass="8074">MAMKYSWFTHADCNTQQADELVAEYRRRGVKVERSLNPDFITWTVSAKLPEYARRVRTPKSLRQKVWG</sequence>
<evidence type="ECO:0000313" key="1">
    <source>
        <dbReference type="EMBL" id="PVJ47378.1"/>
    </source>
</evidence>
<dbReference type="Proteomes" id="UP000245551">
    <property type="component" value="Unassembled WGS sequence"/>
</dbReference>
<organism evidence="1 2">
    <name type="scientific">Salmonella enterica subsp. enterica serovar Gaminara</name>
    <dbReference type="NCBI Taxonomy" id="913070"/>
    <lineage>
        <taxon>Bacteria</taxon>
        <taxon>Pseudomonadati</taxon>
        <taxon>Pseudomonadota</taxon>
        <taxon>Gammaproteobacteria</taxon>
        <taxon>Enterobacterales</taxon>
        <taxon>Enterobacteriaceae</taxon>
        <taxon>Salmonella</taxon>
    </lineage>
</organism>
<reference evidence="1 2" key="1">
    <citation type="submission" date="2018-04" db="EMBL/GenBank/DDBJ databases">
        <title>Serotype diversity and antimicrobial resistance among Salmonella enterica isolated from patients at an equine referral hospital.</title>
        <authorList>
            <person name="Leon I.M."/>
            <person name="Lawhon S.D."/>
            <person name="Norman K.N."/>
            <person name="Threadgill D.S."/>
            <person name="Ohta N."/>
            <person name="Vinasco J."/>
            <person name="Scott H.M."/>
        </authorList>
    </citation>
    <scope>NUCLEOTIDE SEQUENCE [LARGE SCALE GENOMIC DNA]</scope>
    <source>
        <strain evidence="1 2">230</strain>
    </source>
</reference>
<evidence type="ECO:0000313" key="2">
    <source>
        <dbReference type="Proteomes" id="UP000245551"/>
    </source>
</evidence>
<evidence type="ECO:0008006" key="3">
    <source>
        <dbReference type="Google" id="ProtNLM"/>
    </source>
</evidence>
<dbReference type="RefSeq" id="WP_079945832.1">
    <property type="nucleotide sequence ID" value="NZ_MZGD01000043.1"/>
</dbReference>
<name>A0A2T8X9P0_SALET</name>
<protein>
    <recommendedName>
        <fullName evidence="3">Phage protein</fullName>
    </recommendedName>
</protein>